<organism evidence="2 3">
    <name type="scientific">Saccharothrix algeriensis</name>
    <dbReference type="NCBI Taxonomy" id="173560"/>
    <lineage>
        <taxon>Bacteria</taxon>
        <taxon>Bacillati</taxon>
        <taxon>Actinomycetota</taxon>
        <taxon>Actinomycetes</taxon>
        <taxon>Pseudonocardiales</taxon>
        <taxon>Pseudonocardiaceae</taxon>
        <taxon>Saccharothrix</taxon>
    </lineage>
</organism>
<dbReference type="PROSITE" id="PS50943">
    <property type="entry name" value="HTH_CROC1"/>
    <property type="match status" value="1"/>
</dbReference>
<dbReference type="Proteomes" id="UP001195724">
    <property type="component" value="Unassembled WGS sequence"/>
</dbReference>
<proteinExistence type="predicted"/>
<dbReference type="Gene3D" id="1.10.260.40">
    <property type="entry name" value="lambda repressor-like DNA-binding domains"/>
    <property type="match status" value="1"/>
</dbReference>
<name>A0ABS2S774_9PSEU</name>
<comment type="caution">
    <text evidence="2">The sequence shown here is derived from an EMBL/GenBank/DDBJ whole genome shotgun (WGS) entry which is preliminary data.</text>
</comment>
<dbReference type="SMART" id="SM00530">
    <property type="entry name" value="HTH_XRE"/>
    <property type="match status" value="1"/>
</dbReference>
<dbReference type="RefSeq" id="WP_307819687.1">
    <property type="nucleotide sequence ID" value="NZ_JAFBCL010000001.1"/>
</dbReference>
<dbReference type="CDD" id="cd00093">
    <property type="entry name" value="HTH_XRE"/>
    <property type="match status" value="1"/>
</dbReference>
<sequence>MPTQPPFRRRRLGRKLAKMRADAHMTLQEAATALFKTRSALHRMERGETLVDVHLVKSMMDVYDCFDPDLIEQTIKAREKGWWTTFGIENQGYIDVETEATHVYDLSPMIIPGLLQTTAYMRAMFEAHRLKRTKRWLENDIKVRRIRQKRLTEPEHPLRLHAIVHEAALRTAVGSPGVMREQLAHLREMVELPNVTLQVVPNEAGILDGMVTAFTRLAFEAPEPDVLYIEYLTGALHIEDEPEVKEARLTFEHLASRALGPERSVALIERIPAE</sequence>
<dbReference type="SUPFAM" id="SSF47413">
    <property type="entry name" value="lambda repressor-like DNA-binding domains"/>
    <property type="match status" value="1"/>
</dbReference>
<dbReference type="Pfam" id="PF19054">
    <property type="entry name" value="DUF5753"/>
    <property type="match status" value="1"/>
</dbReference>
<evidence type="ECO:0000259" key="1">
    <source>
        <dbReference type="PROSITE" id="PS50943"/>
    </source>
</evidence>
<protein>
    <submittedName>
        <fullName evidence="2">Transcriptional regulator with XRE-family HTH domain</fullName>
    </submittedName>
</protein>
<accession>A0ABS2S774</accession>
<dbReference type="InterPro" id="IPR010982">
    <property type="entry name" value="Lambda_DNA-bd_dom_sf"/>
</dbReference>
<dbReference type="InterPro" id="IPR001387">
    <property type="entry name" value="Cro/C1-type_HTH"/>
</dbReference>
<dbReference type="Pfam" id="PF13560">
    <property type="entry name" value="HTH_31"/>
    <property type="match status" value="1"/>
</dbReference>
<reference evidence="2 3" key="1">
    <citation type="submission" date="2021-01" db="EMBL/GenBank/DDBJ databases">
        <title>Sequencing the genomes of 1000 actinobacteria strains.</title>
        <authorList>
            <person name="Klenk H.-P."/>
        </authorList>
    </citation>
    <scope>NUCLEOTIDE SEQUENCE [LARGE SCALE GENOMIC DNA]</scope>
    <source>
        <strain evidence="2 3">DSM 44581</strain>
    </source>
</reference>
<gene>
    <name evidence="2" type="ORF">JOE68_002957</name>
</gene>
<keyword evidence="3" id="KW-1185">Reference proteome</keyword>
<dbReference type="EMBL" id="JAFBCL010000001">
    <property type="protein sequence ID" value="MBM7812092.1"/>
    <property type="molecule type" value="Genomic_DNA"/>
</dbReference>
<evidence type="ECO:0000313" key="3">
    <source>
        <dbReference type="Proteomes" id="UP001195724"/>
    </source>
</evidence>
<evidence type="ECO:0000313" key="2">
    <source>
        <dbReference type="EMBL" id="MBM7812092.1"/>
    </source>
</evidence>
<feature type="domain" description="HTH cro/C1-type" evidence="1">
    <location>
        <begin position="16"/>
        <end position="71"/>
    </location>
</feature>
<dbReference type="InterPro" id="IPR043917">
    <property type="entry name" value="DUF5753"/>
</dbReference>